<dbReference type="EMBL" id="JAPDRQ010000234">
    <property type="protein sequence ID" value="KAJ9651822.1"/>
    <property type="molecule type" value="Genomic_DNA"/>
</dbReference>
<reference evidence="1" key="1">
    <citation type="submission" date="2022-10" db="EMBL/GenBank/DDBJ databases">
        <title>Culturing micro-colonial fungi from biological soil crusts in the Mojave desert and describing Neophaeococcomyces mojavensis, and introducing the new genera and species Taxawa tesnikishii.</title>
        <authorList>
            <person name="Kurbessoian T."/>
            <person name="Stajich J.E."/>
        </authorList>
    </citation>
    <scope>NUCLEOTIDE SEQUENCE</scope>
    <source>
        <strain evidence="1">JES_112</strain>
    </source>
</reference>
<evidence type="ECO:0000313" key="2">
    <source>
        <dbReference type="Proteomes" id="UP001172386"/>
    </source>
</evidence>
<sequence>MDSDDTATSSSSTRTARLAGPSGRKTFARKTVSAKKAPKSRGLKRKKGPRLTMQKLRSDKKWTQLSDGGLGYVNGHGKTIRKARSKPSMNALREIRRYQKSSELLIPKAPFTRLVRDVTQDLDVPGPGPIRWQASAIGAVQEAAEAYLVGLMEDTNLCAIHAKRVTIQSKDMKLARQLRHESK</sequence>
<protein>
    <submittedName>
        <fullName evidence="1">Histone H3.1</fullName>
    </submittedName>
</protein>
<keyword evidence="2" id="KW-1185">Reference proteome</keyword>
<accession>A0ACC2ZW95</accession>
<dbReference type="Proteomes" id="UP001172386">
    <property type="component" value="Unassembled WGS sequence"/>
</dbReference>
<comment type="caution">
    <text evidence="1">The sequence shown here is derived from an EMBL/GenBank/DDBJ whole genome shotgun (WGS) entry which is preliminary data.</text>
</comment>
<organism evidence="1 2">
    <name type="scientific">Neophaeococcomyces mojaviensis</name>
    <dbReference type="NCBI Taxonomy" id="3383035"/>
    <lineage>
        <taxon>Eukaryota</taxon>
        <taxon>Fungi</taxon>
        <taxon>Dikarya</taxon>
        <taxon>Ascomycota</taxon>
        <taxon>Pezizomycotina</taxon>
        <taxon>Eurotiomycetes</taxon>
        <taxon>Chaetothyriomycetidae</taxon>
        <taxon>Chaetothyriales</taxon>
        <taxon>Chaetothyriales incertae sedis</taxon>
        <taxon>Neophaeococcomyces</taxon>
    </lineage>
</organism>
<proteinExistence type="predicted"/>
<gene>
    <name evidence="1" type="primary">HHT1_2</name>
    <name evidence="1" type="ORF">H2198_008916</name>
</gene>
<evidence type="ECO:0000313" key="1">
    <source>
        <dbReference type="EMBL" id="KAJ9651822.1"/>
    </source>
</evidence>
<name>A0ACC2ZW95_9EURO</name>